<reference evidence="3" key="1">
    <citation type="submission" date="2018-05" db="EMBL/GenBank/DDBJ databases">
        <authorList>
            <person name="Lanie J.A."/>
            <person name="Ng W.-L."/>
            <person name="Kazmierczak K.M."/>
            <person name="Andrzejewski T.M."/>
            <person name="Davidsen T.M."/>
            <person name="Wayne K.J."/>
            <person name="Tettelin H."/>
            <person name="Glass J.I."/>
            <person name="Rusch D."/>
            <person name="Podicherti R."/>
            <person name="Tsui H.-C.T."/>
            <person name="Winkler M.E."/>
        </authorList>
    </citation>
    <scope>NUCLEOTIDE SEQUENCE</scope>
</reference>
<name>A0A382SIH6_9ZZZZ</name>
<evidence type="ECO:0000256" key="1">
    <source>
        <dbReference type="SAM" id="Phobius"/>
    </source>
</evidence>
<dbReference type="NCBIfam" id="NF037970">
    <property type="entry name" value="vanZ_1"/>
    <property type="match status" value="1"/>
</dbReference>
<dbReference type="Pfam" id="PF04892">
    <property type="entry name" value="VanZ"/>
    <property type="match status" value="1"/>
</dbReference>
<organism evidence="3">
    <name type="scientific">marine metagenome</name>
    <dbReference type="NCBI Taxonomy" id="408172"/>
    <lineage>
        <taxon>unclassified sequences</taxon>
        <taxon>metagenomes</taxon>
        <taxon>ecological metagenomes</taxon>
    </lineage>
</organism>
<keyword evidence="1" id="KW-0472">Membrane</keyword>
<evidence type="ECO:0000313" key="3">
    <source>
        <dbReference type="EMBL" id="SVD08988.1"/>
    </source>
</evidence>
<protein>
    <recommendedName>
        <fullName evidence="2">VanZ-like domain-containing protein</fullName>
    </recommendedName>
</protein>
<dbReference type="InterPro" id="IPR006976">
    <property type="entry name" value="VanZ-like"/>
</dbReference>
<keyword evidence="1" id="KW-0812">Transmembrane</keyword>
<keyword evidence="1" id="KW-1133">Transmembrane helix</keyword>
<sequence length="104" mass="11309">MLIFIGSSIPGGSVPDVFRLTWDKLLHVIEYCILGILGFRYYSVTLKQPLFGIIIIGITIGIIDEIYQGIIPGRFTSSTDVIADGIGVISGALISKYSLRSHHG</sequence>
<feature type="transmembrane region" description="Helical" evidence="1">
    <location>
        <begin position="50"/>
        <end position="70"/>
    </location>
</feature>
<dbReference type="AlphaFoldDB" id="A0A382SIH6"/>
<feature type="domain" description="VanZ-like" evidence="2">
    <location>
        <begin position="22"/>
        <end position="96"/>
    </location>
</feature>
<accession>A0A382SIH6</accession>
<dbReference type="EMBL" id="UINC01128923">
    <property type="protein sequence ID" value="SVD08988.1"/>
    <property type="molecule type" value="Genomic_DNA"/>
</dbReference>
<proteinExistence type="predicted"/>
<feature type="transmembrane region" description="Helical" evidence="1">
    <location>
        <begin position="25"/>
        <end position="43"/>
    </location>
</feature>
<evidence type="ECO:0000259" key="2">
    <source>
        <dbReference type="Pfam" id="PF04892"/>
    </source>
</evidence>
<gene>
    <name evidence="3" type="ORF">METZ01_LOCUS361842</name>
</gene>